<dbReference type="Proteomes" id="UP000182059">
    <property type="component" value="Unassembled WGS sequence"/>
</dbReference>
<dbReference type="GO" id="GO:0006313">
    <property type="term" value="P:DNA transposition"/>
    <property type="evidence" value="ECO:0007669"/>
    <property type="project" value="InterPro"/>
</dbReference>
<organism evidence="2 3">
    <name type="scientific">Candidatus Nomurabacteria bacterium CG2_30_43_9</name>
    <dbReference type="NCBI Taxonomy" id="1805283"/>
    <lineage>
        <taxon>Bacteria</taxon>
        <taxon>Candidatus Nomuraibacteriota</taxon>
    </lineage>
</organism>
<feature type="domain" description="Transposase IS200-like" evidence="1">
    <location>
        <begin position="8"/>
        <end position="148"/>
    </location>
</feature>
<reference evidence="2 3" key="1">
    <citation type="journal article" date="2016" name="Environ. Microbiol.">
        <title>Genomic resolution of a cold subsurface aquifer community provides metabolic insights for novel microbes adapted to high CO concentrations.</title>
        <authorList>
            <person name="Probst A.J."/>
            <person name="Castelle C.J."/>
            <person name="Singh A."/>
            <person name="Brown C.T."/>
            <person name="Anantharaman K."/>
            <person name="Sharon I."/>
            <person name="Hug L.A."/>
            <person name="Burstein D."/>
            <person name="Emerson J.B."/>
            <person name="Thomas B.C."/>
            <person name="Banfield J.F."/>
        </authorList>
    </citation>
    <scope>NUCLEOTIDE SEQUENCE [LARGE SCALE GENOMIC DNA]</scope>
    <source>
        <strain evidence="2">CG2_30_43_9</strain>
    </source>
</reference>
<dbReference type="AlphaFoldDB" id="A0A1J5G4I4"/>
<dbReference type="Pfam" id="PF01797">
    <property type="entry name" value="Y1_Tnp"/>
    <property type="match status" value="1"/>
</dbReference>
<dbReference type="InterPro" id="IPR036515">
    <property type="entry name" value="Transposase_17_sf"/>
</dbReference>
<name>A0A1J5G4I4_9BACT</name>
<evidence type="ECO:0000259" key="1">
    <source>
        <dbReference type="SMART" id="SM01321"/>
    </source>
</evidence>
<sequence>MRRNINFSIGEYYHIYNRGTDKRIIFMDEHDYRRFNALLYVSNSIKAVDINLHFREGGTFLELYDIDREDTLVDIGVHCPMPNHFHILIREKVEGGIVKFMSKLSIAYSMYFNKRHKRTGGLFEGPFKAKHICTDEYLKYIFSYAHLNPIKIIDPKWKENGIIDRVAAQGYLENYEYSSYIDYMGVDRIENKIINREAFPEYFETPRDFNKFIDEWLSFKATLPNSMKSRTS</sequence>
<comment type="caution">
    <text evidence="2">The sequence shown here is derived from an EMBL/GenBank/DDBJ whole genome shotgun (WGS) entry which is preliminary data.</text>
</comment>
<dbReference type="PANTHER" id="PTHR34322">
    <property type="entry name" value="TRANSPOSASE, Y1_TNP DOMAIN-CONTAINING"/>
    <property type="match status" value="1"/>
</dbReference>
<dbReference type="SUPFAM" id="SSF143422">
    <property type="entry name" value="Transposase IS200-like"/>
    <property type="match status" value="1"/>
</dbReference>
<proteinExistence type="predicted"/>
<evidence type="ECO:0000313" key="3">
    <source>
        <dbReference type="Proteomes" id="UP000182059"/>
    </source>
</evidence>
<accession>A0A1J5G4I4</accession>
<protein>
    <recommendedName>
        <fullName evidence="1">Transposase IS200-like domain-containing protein</fullName>
    </recommendedName>
</protein>
<dbReference type="PANTHER" id="PTHR34322:SF2">
    <property type="entry name" value="TRANSPOSASE IS200-LIKE DOMAIN-CONTAINING PROTEIN"/>
    <property type="match status" value="1"/>
</dbReference>
<gene>
    <name evidence="2" type="ORF">AUK15_03190</name>
</gene>
<dbReference type="SMART" id="SM01321">
    <property type="entry name" value="Y1_Tnp"/>
    <property type="match status" value="1"/>
</dbReference>
<dbReference type="EMBL" id="MNYX01000074">
    <property type="protein sequence ID" value="OIP64578.1"/>
    <property type="molecule type" value="Genomic_DNA"/>
</dbReference>
<dbReference type="GO" id="GO:0003677">
    <property type="term" value="F:DNA binding"/>
    <property type="evidence" value="ECO:0007669"/>
    <property type="project" value="InterPro"/>
</dbReference>
<dbReference type="GO" id="GO:0004803">
    <property type="term" value="F:transposase activity"/>
    <property type="evidence" value="ECO:0007669"/>
    <property type="project" value="InterPro"/>
</dbReference>
<dbReference type="Gene3D" id="3.30.70.1290">
    <property type="entry name" value="Transposase IS200-like"/>
    <property type="match status" value="1"/>
</dbReference>
<dbReference type="InterPro" id="IPR002686">
    <property type="entry name" value="Transposase_17"/>
</dbReference>
<evidence type="ECO:0000313" key="2">
    <source>
        <dbReference type="EMBL" id="OIP64578.1"/>
    </source>
</evidence>